<dbReference type="EMBL" id="JAXUIC010000002">
    <property type="protein sequence ID" value="KAK4603669.1"/>
    <property type="molecule type" value="Genomic_DNA"/>
</dbReference>
<evidence type="ECO:0000259" key="17">
    <source>
        <dbReference type="Pfam" id="PF16209"/>
    </source>
</evidence>
<feature type="binding site" evidence="13">
    <location>
        <position position="431"/>
    </location>
    <ligand>
        <name>ATP</name>
        <dbReference type="ChEBI" id="CHEBI:30616"/>
    </ligand>
</feature>
<evidence type="ECO:0000256" key="5">
    <source>
        <dbReference type="ARBA" id="ARBA00022741"/>
    </source>
</evidence>
<dbReference type="Proteomes" id="UP001324115">
    <property type="component" value="Unassembled WGS sequence"/>
</dbReference>
<dbReference type="InterPro" id="IPR023214">
    <property type="entry name" value="HAD_sf"/>
</dbReference>
<accession>A0AAN7J8Z4</accession>
<feature type="binding site" evidence="13">
    <location>
        <position position="845"/>
    </location>
    <ligand>
        <name>ATP</name>
        <dbReference type="ChEBI" id="CHEBI:30616"/>
    </ligand>
</feature>
<feature type="binding site" evidence="13">
    <location>
        <position position="649"/>
    </location>
    <ligand>
        <name>ATP</name>
        <dbReference type="ChEBI" id="CHEBI:30616"/>
    </ligand>
</feature>
<dbReference type="PROSITE" id="PS00154">
    <property type="entry name" value="ATPASE_E1_E2"/>
    <property type="match status" value="1"/>
</dbReference>
<evidence type="ECO:0000256" key="16">
    <source>
        <dbReference type="SAM" id="MobiDB-lite"/>
    </source>
</evidence>
<dbReference type="FunFam" id="2.70.150.10:FF:000023">
    <property type="entry name" value="Phospholipid-transporting ATPase"/>
    <property type="match status" value="1"/>
</dbReference>
<protein>
    <recommendedName>
        <fullName evidence="15">Phospholipid-transporting ATPase</fullName>
        <ecNumber evidence="15">7.6.2.1</ecNumber>
    </recommendedName>
</protein>
<comment type="catalytic activity">
    <reaction evidence="11 15">
        <text>ATP + H2O + phospholipidSide 1 = ADP + phosphate + phospholipidSide 2.</text>
        <dbReference type="EC" id="7.6.2.1"/>
    </reaction>
</comment>
<feature type="transmembrane region" description="Helical" evidence="15">
    <location>
        <begin position="1005"/>
        <end position="1023"/>
    </location>
</feature>
<dbReference type="InterPro" id="IPR001757">
    <property type="entry name" value="P_typ_ATPase"/>
</dbReference>
<feature type="binding site" evidence="13">
    <location>
        <position position="732"/>
    </location>
    <ligand>
        <name>ATP</name>
        <dbReference type="ChEBI" id="CHEBI:30616"/>
    </ligand>
</feature>
<dbReference type="PANTHER" id="PTHR24092:SF165">
    <property type="entry name" value="PHOSPHOLIPID-TRANSPORTING ATPASE 8-RELATED"/>
    <property type="match status" value="1"/>
</dbReference>
<feature type="region of interest" description="Disordered" evidence="16">
    <location>
        <begin position="464"/>
        <end position="485"/>
    </location>
</feature>
<dbReference type="GO" id="GO:0016887">
    <property type="term" value="F:ATP hydrolysis activity"/>
    <property type="evidence" value="ECO:0007669"/>
    <property type="project" value="InterPro"/>
</dbReference>
<feature type="binding site" evidence="13">
    <location>
        <position position="869"/>
    </location>
    <ligand>
        <name>ATP</name>
        <dbReference type="ChEBI" id="CHEBI:30616"/>
    </ligand>
</feature>
<feature type="binding site" evidence="13">
    <location>
        <position position="433"/>
    </location>
    <ligand>
        <name>ATP</name>
        <dbReference type="ChEBI" id="CHEBI:30616"/>
    </ligand>
</feature>
<dbReference type="CDD" id="cd02073">
    <property type="entry name" value="P-type_ATPase_APLT_Dnf-like"/>
    <property type="match status" value="1"/>
</dbReference>
<keyword evidence="7 14" id="KW-0460">Magnesium</keyword>
<evidence type="ECO:0000256" key="8">
    <source>
        <dbReference type="ARBA" id="ARBA00022967"/>
    </source>
</evidence>
<keyword evidence="10 15" id="KW-0472">Membrane</keyword>
<evidence type="ECO:0000256" key="12">
    <source>
        <dbReference type="PIRSR" id="PIRSR606539-1"/>
    </source>
</evidence>
<feature type="transmembrane region" description="Helical" evidence="15">
    <location>
        <begin position="85"/>
        <end position="103"/>
    </location>
</feature>
<sequence length="1178" mass="135058">MPEGMRQRIYINFRKLYSFVCFRPRYEPNHAQIGQKGYSRVVYCNDPNHLEEAVMLNYRGNYVSTTKYSAANFIPKSLFEQFRRVANIYFLVVACVSFSPLAPYSSLSILAPLIVVIGATMAKEGVEDWRRRNQDIEANNRKVKVYGRNYTFCETNWKKVRVGDIVKVCKDEYFPADLVLLSSCHEDGVCYVETMNLDGETNLKLKHALDVTSHLHDEKFFKEFTAVIKCEDPNEKLYSFIGTLSYDGKDYPLSIQQLLLRGSKLKNTEYVFGIAIFTGHDTKVMQNATHPPSKRSKIEKKMDKIIYLLFSTLVLIAFVGSLFFGIETKKDFSGGKLRRWYLRPDDTTVFYDPKRPSLSAFFHFLTALMLYGYLIPISLYISIEIVKVLQSIFINQDLDMYDKETNKPARARARTSNLNEELGQVDIILSDKTGTLTCNSMEFVKCSIAGTAYGRGMTEVERSLARRRGDPLPETGDDVQGHEGEKSVRGFNFRDERIMNGQWVNGPDSKIIQKFFRVLAICHTAIPEENEQSGEIVYEAESPDEAAFLIAAKEIGFKFKRVRQTRISLCELDIKNGKMEDRDYERLQVLEFNTSRKRMSVIVRNKKKKLLLLSKGADSVMFGRLSKDGRSFESQTKDHIKKYAEAGLRIMVIAYRVLDEEEYKSWEEDFSKAKTSVTAKRDELVEKVADRIERNLILLGATAVEDKLQKGVPECIDKLAQAGIGLWVLTGDKMETAINIGYACSLLREDMKQIVITLDSPDIDALEKQGDKEAIAKASFESIRKQIGEGMSQINSTKESDIMYGLIIDGKSLEFSLKKDIDKSFFELATKCNTVICCRSSPKQKALVTRLVKRETGNTTLAIGDGANDVAMLQEADIGVGISGVEGMQAVMASDFAIAQFRFLERLLLVQGHWCYRRIAMMICYFFYKNIAFGFTLFWFEAHASFSGQPAYNDWYMSFYNVFFTSLPVIALGVFDQDVSATLCLKYPFLYLEGLENILFSWSRVLAWMFNGFLTSVIIFFLTTKSMIKQAFRRDGQVVDYEVLGVTMYSCVVWAVNCQMAISVNYFTWIHHFFIWGSIAFWYIFLVIYGYLPSEMSTTAYRAFVEECAPSVLYWLVTLLAVICTLLPYFSFRAFQTRFKPMYHDIIQRGEYEGFEAELPRQVRKKLHLRKTLMQRNS</sequence>
<dbReference type="InterPro" id="IPR006539">
    <property type="entry name" value="P-type_ATPase_IV"/>
</dbReference>
<feature type="binding site" evidence="13">
    <location>
        <position position="545"/>
    </location>
    <ligand>
        <name>ATP</name>
        <dbReference type="ChEBI" id="CHEBI:30616"/>
    </ligand>
</feature>
<feature type="binding site" evidence="13">
    <location>
        <position position="730"/>
    </location>
    <ligand>
        <name>ATP</name>
        <dbReference type="ChEBI" id="CHEBI:30616"/>
    </ligand>
</feature>
<dbReference type="InterPro" id="IPR023298">
    <property type="entry name" value="ATPase_P-typ_TM_dom_sf"/>
</dbReference>
<evidence type="ECO:0000256" key="15">
    <source>
        <dbReference type="RuleBase" id="RU362033"/>
    </source>
</evidence>
<dbReference type="SUPFAM" id="SSF81660">
    <property type="entry name" value="Metal cation-transporting ATPase, ATP-binding domain N"/>
    <property type="match status" value="1"/>
</dbReference>
<dbReference type="SUPFAM" id="SSF56784">
    <property type="entry name" value="HAD-like"/>
    <property type="match status" value="1"/>
</dbReference>
<dbReference type="Gene3D" id="3.40.1110.10">
    <property type="entry name" value="Calcium-transporting ATPase, cytoplasmic domain N"/>
    <property type="match status" value="1"/>
</dbReference>
<dbReference type="PANTHER" id="PTHR24092">
    <property type="entry name" value="PROBABLE PHOSPHOLIPID-TRANSPORTING ATPASE"/>
    <property type="match status" value="1"/>
</dbReference>
<dbReference type="GO" id="GO:0005886">
    <property type="term" value="C:plasma membrane"/>
    <property type="evidence" value="ECO:0007669"/>
    <property type="project" value="TreeGrafter"/>
</dbReference>
<evidence type="ECO:0000256" key="3">
    <source>
        <dbReference type="ARBA" id="ARBA00022692"/>
    </source>
</evidence>
<dbReference type="InterPro" id="IPR008250">
    <property type="entry name" value="ATPase_P-typ_transduc_dom_A_sf"/>
</dbReference>
<evidence type="ECO:0000313" key="20">
    <source>
        <dbReference type="Proteomes" id="UP001324115"/>
    </source>
</evidence>
<dbReference type="Pfam" id="PF16209">
    <property type="entry name" value="PhoLip_ATPase_N"/>
    <property type="match status" value="1"/>
</dbReference>
<evidence type="ECO:0000313" key="19">
    <source>
        <dbReference type="EMBL" id="KAK4603669.1"/>
    </source>
</evidence>
<feature type="domain" description="P-type ATPase C-terminal" evidence="18">
    <location>
        <begin position="891"/>
        <end position="1141"/>
    </location>
</feature>
<dbReference type="Pfam" id="PF16212">
    <property type="entry name" value="PhoLip_ATPase_C"/>
    <property type="match status" value="1"/>
</dbReference>
<feature type="binding site" evidence="13">
    <location>
        <position position="592"/>
    </location>
    <ligand>
        <name>ATP</name>
        <dbReference type="ChEBI" id="CHEBI:30616"/>
    </ligand>
</feature>
<evidence type="ECO:0000256" key="2">
    <source>
        <dbReference type="ARBA" id="ARBA00008109"/>
    </source>
</evidence>
<dbReference type="NCBIfam" id="TIGR01652">
    <property type="entry name" value="ATPase-Plipid"/>
    <property type="match status" value="1"/>
</dbReference>
<evidence type="ECO:0000256" key="7">
    <source>
        <dbReference type="ARBA" id="ARBA00022842"/>
    </source>
</evidence>
<dbReference type="GO" id="GO:0045332">
    <property type="term" value="P:phospholipid translocation"/>
    <property type="evidence" value="ECO:0007669"/>
    <property type="project" value="TreeGrafter"/>
</dbReference>
<comment type="similarity">
    <text evidence="2 15">Belongs to the cation transport ATPase (P-type) (TC 3.A.3) family. Type IV subfamily.</text>
</comment>
<dbReference type="EC" id="7.6.2.1" evidence="15"/>
<evidence type="ECO:0000256" key="14">
    <source>
        <dbReference type="PIRSR" id="PIRSR606539-3"/>
    </source>
</evidence>
<keyword evidence="3 15" id="KW-0812">Transmembrane</keyword>
<feature type="domain" description="P-type ATPase N-terminal" evidence="17">
    <location>
        <begin position="42"/>
        <end position="106"/>
    </location>
</feature>
<evidence type="ECO:0000256" key="10">
    <source>
        <dbReference type="ARBA" id="ARBA00023136"/>
    </source>
</evidence>
<feature type="binding site" evidence="14">
    <location>
        <position position="431"/>
    </location>
    <ligand>
        <name>Mg(2+)</name>
        <dbReference type="ChEBI" id="CHEBI:18420"/>
    </ligand>
</feature>
<evidence type="ECO:0000256" key="13">
    <source>
        <dbReference type="PIRSR" id="PIRSR606539-2"/>
    </source>
</evidence>
<feature type="binding site" evidence="13">
    <location>
        <position position="615"/>
    </location>
    <ligand>
        <name>ATP</name>
        <dbReference type="ChEBI" id="CHEBI:30616"/>
    </ligand>
</feature>
<feature type="binding site" evidence="14">
    <location>
        <position position="865"/>
    </location>
    <ligand>
        <name>Mg(2+)</name>
        <dbReference type="ChEBI" id="CHEBI:18420"/>
    </ligand>
</feature>
<dbReference type="Pfam" id="PF13246">
    <property type="entry name" value="Cation_ATPase"/>
    <property type="match status" value="1"/>
</dbReference>
<dbReference type="FunFam" id="3.40.50.1000:FF:000014">
    <property type="entry name" value="Phospholipid-transporting ATPase"/>
    <property type="match status" value="1"/>
</dbReference>
<dbReference type="SFLD" id="SFLDG00002">
    <property type="entry name" value="C1.7:_P-type_atpase_like"/>
    <property type="match status" value="1"/>
</dbReference>
<evidence type="ECO:0000256" key="4">
    <source>
        <dbReference type="ARBA" id="ARBA00022723"/>
    </source>
</evidence>
<dbReference type="Gene3D" id="3.40.50.1000">
    <property type="entry name" value="HAD superfamily/HAD-like"/>
    <property type="match status" value="1"/>
</dbReference>
<comment type="cofactor">
    <cofactor evidence="14">
        <name>Mg(2+)</name>
        <dbReference type="ChEBI" id="CHEBI:18420"/>
    </cofactor>
</comment>
<feature type="active site" description="4-aspartylphosphate intermediate" evidence="12">
    <location>
        <position position="431"/>
    </location>
</feature>
<feature type="transmembrane region" description="Helical" evidence="15">
    <location>
        <begin position="360"/>
        <end position="381"/>
    </location>
</feature>
<dbReference type="InterPro" id="IPR023299">
    <property type="entry name" value="ATPase_P-typ_cyto_dom_N"/>
</dbReference>
<feature type="binding site" evidence="14">
    <location>
        <position position="433"/>
    </location>
    <ligand>
        <name>Mg(2+)</name>
        <dbReference type="ChEBI" id="CHEBI:18420"/>
    </ligand>
</feature>
<feature type="binding site" evidence="13">
    <location>
        <position position="839"/>
    </location>
    <ligand>
        <name>ATP</name>
        <dbReference type="ChEBI" id="CHEBI:30616"/>
    </ligand>
</feature>
<keyword evidence="4 14" id="KW-0479">Metal-binding</keyword>
<feature type="transmembrane region" description="Helical" evidence="15">
    <location>
        <begin position="1043"/>
        <end position="1066"/>
    </location>
</feature>
<dbReference type="SUPFAM" id="SSF81653">
    <property type="entry name" value="Calcium ATPase, transduction domain A"/>
    <property type="match status" value="1"/>
</dbReference>
<organism evidence="19 20">
    <name type="scientific">Quercus rubra</name>
    <name type="common">Northern red oak</name>
    <name type="synonym">Quercus borealis</name>
    <dbReference type="NCBI Taxonomy" id="3512"/>
    <lineage>
        <taxon>Eukaryota</taxon>
        <taxon>Viridiplantae</taxon>
        <taxon>Streptophyta</taxon>
        <taxon>Embryophyta</taxon>
        <taxon>Tracheophyta</taxon>
        <taxon>Spermatophyta</taxon>
        <taxon>Magnoliopsida</taxon>
        <taxon>eudicotyledons</taxon>
        <taxon>Gunneridae</taxon>
        <taxon>Pentapetalae</taxon>
        <taxon>rosids</taxon>
        <taxon>fabids</taxon>
        <taxon>Fagales</taxon>
        <taxon>Fagaceae</taxon>
        <taxon>Quercus</taxon>
    </lineage>
</organism>
<keyword evidence="20" id="KW-1185">Reference proteome</keyword>
<comment type="subcellular location">
    <subcellularLocation>
        <location evidence="1 15">Membrane</location>
        <topology evidence="1 15">Multi-pass membrane protein</topology>
    </subcellularLocation>
</comment>
<feature type="binding site" evidence="13">
    <location>
        <position position="868"/>
    </location>
    <ligand>
        <name>ATP</name>
        <dbReference type="ChEBI" id="CHEBI:30616"/>
    </ligand>
</feature>
<evidence type="ECO:0000256" key="11">
    <source>
        <dbReference type="ARBA" id="ARBA00034036"/>
    </source>
</evidence>
<evidence type="ECO:0000256" key="1">
    <source>
        <dbReference type="ARBA" id="ARBA00004141"/>
    </source>
</evidence>
<dbReference type="GO" id="GO:0005524">
    <property type="term" value="F:ATP binding"/>
    <property type="evidence" value="ECO:0007669"/>
    <property type="project" value="UniProtKB-UniRule"/>
</dbReference>
<dbReference type="InterPro" id="IPR032631">
    <property type="entry name" value="P-type_ATPase_N"/>
</dbReference>
<dbReference type="AlphaFoldDB" id="A0AAN7J8Z4"/>
<feature type="binding site" evidence="14">
    <location>
        <position position="869"/>
    </location>
    <ligand>
        <name>Mg(2+)</name>
        <dbReference type="ChEBI" id="CHEBI:18420"/>
    </ligand>
</feature>
<reference evidence="19 20" key="1">
    <citation type="journal article" date="2023" name="G3 (Bethesda)">
        <title>A haplotype-resolved chromosome-scale genome for Quercus rubra L. provides insights into the genetics of adaptive traits for red oak species.</title>
        <authorList>
            <person name="Kapoor B."/>
            <person name="Jenkins J."/>
            <person name="Schmutz J."/>
            <person name="Zhebentyayeva T."/>
            <person name="Kuelheim C."/>
            <person name="Coggeshall M."/>
            <person name="Heim C."/>
            <person name="Lasky J.R."/>
            <person name="Leites L."/>
            <person name="Islam-Faridi N."/>
            <person name="Romero-Severson J."/>
            <person name="DeLeo V.L."/>
            <person name="Lucas S.M."/>
            <person name="Lazic D."/>
            <person name="Gailing O."/>
            <person name="Carlson J."/>
            <person name="Staton M."/>
        </authorList>
    </citation>
    <scope>NUCLEOTIDE SEQUENCE [LARGE SCALE GENOMIC DNA]</scope>
    <source>
        <strain evidence="19">Pseudo-F2</strain>
    </source>
</reference>
<dbReference type="InterPro" id="IPR044492">
    <property type="entry name" value="P_typ_ATPase_HD_dom"/>
</dbReference>
<keyword evidence="6 13" id="KW-0067">ATP-binding</keyword>
<dbReference type="SFLD" id="SFLDS00003">
    <property type="entry name" value="Haloacid_Dehalogenase"/>
    <property type="match status" value="1"/>
</dbReference>
<dbReference type="Gene3D" id="2.70.150.10">
    <property type="entry name" value="Calcium-transporting ATPase, cytoplasmic transduction domain A"/>
    <property type="match status" value="1"/>
</dbReference>
<dbReference type="GO" id="GO:0000287">
    <property type="term" value="F:magnesium ion binding"/>
    <property type="evidence" value="ECO:0007669"/>
    <property type="project" value="UniProtKB-UniRule"/>
</dbReference>
<dbReference type="InterPro" id="IPR036412">
    <property type="entry name" value="HAD-like_sf"/>
</dbReference>
<keyword evidence="5 13" id="KW-0547">Nucleotide-binding</keyword>
<evidence type="ECO:0000256" key="6">
    <source>
        <dbReference type="ARBA" id="ARBA00022840"/>
    </source>
</evidence>
<dbReference type="InterPro" id="IPR018303">
    <property type="entry name" value="ATPase_P-typ_P_site"/>
</dbReference>
<keyword evidence="9 15" id="KW-1133">Transmembrane helix</keyword>
<dbReference type="GO" id="GO:0140326">
    <property type="term" value="F:ATPase-coupled intramembrane lipid transporter activity"/>
    <property type="evidence" value="ECO:0007669"/>
    <property type="project" value="UniProtKB-EC"/>
</dbReference>
<name>A0AAN7J8Z4_QUERU</name>
<evidence type="ECO:0000256" key="9">
    <source>
        <dbReference type="ARBA" id="ARBA00022989"/>
    </source>
</evidence>
<evidence type="ECO:0000259" key="18">
    <source>
        <dbReference type="Pfam" id="PF16212"/>
    </source>
</evidence>
<feature type="transmembrane region" description="Helical" evidence="15">
    <location>
        <begin position="109"/>
        <end position="126"/>
    </location>
</feature>
<dbReference type="PRINTS" id="PR00119">
    <property type="entry name" value="CATATPASE"/>
</dbReference>
<feature type="transmembrane region" description="Helical" evidence="15">
    <location>
        <begin position="1112"/>
        <end position="1132"/>
    </location>
</feature>
<gene>
    <name evidence="19" type="ORF">RGQ29_012258</name>
</gene>
<dbReference type="SFLD" id="SFLDF00027">
    <property type="entry name" value="p-type_atpase"/>
    <property type="match status" value="1"/>
</dbReference>
<feature type="transmembrane region" description="Helical" evidence="15">
    <location>
        <begin position="1073"/>
        <end position="1092"/>
    </location>
</feature>
<dbReference type="NCBIfam" id="TIGR01494">
    <property type="entry name" value="ATPase_P-type"/>
    <property type="match status" value="1"/>
</dbReference>
<dbReference type="InterPro" id="IPR032630">
    <property type="entry name" value="P_typ_ATPase_c"/>
</dbReference>
<comment type="caution">
    <text evidence="19">The sequence shown here is derived from an EMBL/GenBank/DDBJ whole genome shotgun (WGS) entry which is preliminary data.</text>
</comment>
<dbReference type="SUPFAM" id="SSF81665">
    <property type="entry name" value="Calcium ATPase, transmembrane domain M"/>
    <property type="match status" value="1"/>
</dbReference>
<feature type="transmembrane region" description="Helical" evidence="15">
    <location>
        <begin position="919"/>
        <end position="940"/>
    </location>
</feature>
<keyword evidence="8 15" id="KW-1278">Translocase</keyword>
<feature type="binding site" evidence="13">
    <location>
        <position position="432"/>
    </location>
    <ligand>
        <name>ATP</name>
        <dbReference type="ChEBI" id="CHEBI:30616"/>
    </ligand>
</feature>
<feature type="transmembrane region" description="Helical" evidence="15">
    <location>
        <begin position="955"/>
        <end position="975"/>
    </location>
</feature>
<feature type="binding site" evidence="13">
    <location>
        <position position="731"/>
    </location>
    <ligand>
        <name>ATP</name>
        <dbReference type="ChEBI" id="CHEBI:30616"/>
    </ligand>
</feature>
<proteinExistence type="inferred from homology"/>
<feature type="transmembrane region" description="Helical" evidence="15">
    <location>
        <begin position="305"/>
        <end position="326"/>
    </location>
</feature>